<reference evidence="12" key="1">
    <citation type="submission" date="2014-05" db="EMBL/GenBank/DDBJ databases">
        <title>The transcriptome of the halophilic microalga Tetraselmis sp. GSL018 isolated from the Great Salt Lake, Utah.</title>
        <authorList>
            <person name="Jinkerson R.E."/>
            <person name="D'Adamo S."/>
            <person name="Posewitz M.C."/>
        </authorList>
    </citation>
    <scope>NUCLEOTIDE SEQUENCE</scope>
    <source>
        <strain evidence="12">GSL018</strain>
    </source>
</reference>
<dbReference type="FunFam" id="3.30.760.10:FF:000003">
    <property type="entry name" value="Eukaryotic translation initiation factor 4E"/>
    <property type="match status" value="1"/>
</dbReference>
<evidence type="ECO:0000256" key="4">
    <source>
        <dbReference type="ARBA" id="ARBA00022884"/>
    </source>
</evidence>
<organism evidence="12">
    <name type="scientific">Tetraselmis sp. GSL018</name>
    <dbReference type="NCBI Taxonomy" id="582737"/>
    <lineage>
        <taxon>Eukaryota</taxon>
        <taxon>Viridiplantae</taxon>
        <taxon>Chlorophyta</taxon>
        <taxon>core chlorophytes</taxon>
        <taxon>Chlorodendrophyceae</taxon>
        <taxon>Chlorodendrales</taxon>
        <taxon>Chlorodendraceae</taxon>
        <taxon>Tetraselmis</taxon>
    </lineage>
</organism>
<evidence type="ECO:0000256" key="11">
    <source>
        <dbReference type="SAM" id="MobiDB-lite"/>
    </source>
</evidence>
<dbReference type="InterPro" id="IPR001040">
    <property type="entry name" value="TIF_eIF_4E"/>
</dbReference>
<feature type="compositionally biased region" description="Low complexity" evidence="11">
    <location>
        <begin position="10"/>
        <end position="20"/>
    </location>
</feature>
<name>A0A061S706_9CHLO</name>
<evidence type="ECO:0000256" key="6">
    <source>
        <dbReference type="ARBA" id="ARBA00023157"/>
    </source>
</evidence>
<accession>A0A061S706</accession>
<gene>
    <name evidence="12" type="primary">EIF4E</name>
    <name evidence="12" type="ORF">TSPGSL018_14237</name>
</gene>
<evidence type="ECO:0000256" key="9">
    <source>
        <dbReference type="ARBA" id="ARBA00041713"/>
    </source>
</evidence>
<dbReference type="GO" id="GO:0006417">
    <property type="term" value="P:regulation of translation"/>
    <property type="evidence" value="ECO:0007669"/>
    <property type="project" value="UniProtKB-KW"/>
</dbReference>
<evidence type="ECO:0000256" key="5">
    <source>
        <dbReference type="ARBA" id="ARBA00022917"/>
    </source>
</evidence>
<dbReference type="AlphaFoldDB" id="A0A061S706"/>
<evidence type="ECO:0000313" key="12">
    <source>
        <dbReference type="EMBL" id="JAC78819.1"/>
    </source>
</evidence>
<dbReference type="GO" id="GO:0016281">
    <property type="term" value="C:eukaryotic translation initiation factor 4F complex"/>
    <property type="evidence" value="ECO:0007669"/>
    <property type="project" value="TreeGrafter"/>
</dbReference>
<dbReference type="GO" id="GO:0003743">
    <property type="term" value="F:translation initiation factor activity"/>
    <property type="evidence" value="ECO:0007669"/>
    <property type="project" value="UniProtKB-KW"/>
</dbReference>
<evidence type="ECO:0000256" key="3">
    <source>
        <dbReference type="ARBA" id="ARBA00022845"/>
    </source>
</evidence>
<dbReference type="GO" id="GO:0000340">
    <property type="term" value="F:RNA 7-methylguanosine cap binding"/>
    <property type="evidence" value="ECO:0007669"/>
    <property type="project" value="TreeGrafter"/>
</dbReference>
<evidence type="ECO:0000256" key="8">
    <source>
        <dbReference type="ARBA" id="ARBA00032656"/>
    </source>
</evidence>
<dbReference type="InterPro" id="IPR023398">
    <property type="entry name" value="TIF_eIF4e-like"/>
</dbReference>
<sequence>MSDEKREEPAAAASGSEAGATDSSLDLAKKHPLENRWTLWFDTPSKQQRQNANIWGQTLRSVYSFDTVEDFWCLYNNIVPPSRLGAGADFHLFKEGIEPKWEDPRCANGGKWTVLVPKAASGKQLLDTYWLHSILAMIGEQFSESDEICGVVASIRTKQDRVAVWTKTASNEAAQVSIGKELKSILDLPDKQTIGFMAHDDAMNAKDRRAKDRYTV</sequence>
<dbReference type="EMBL" id="GBEZ01006590">
    <property type="protein sequence ID" value="JAC78819.1"/>
    <property type="molecule type" value="Transcribed_RNA"/>
</dbReference>
<dbReference type="SUPFAM" id="SSF55418">
    <property type="entry name" value="eIF4e-like"/>
    <property type="match status" value="1"/>
</dbReference>
<dbReference type="PROSITE" id="PS00813">
    <property type="entry name" value="IF4E"/>
    <property type="match status" value="1"/>
</dbReference>
<evidence type="ECO:0000256" key="7">
    <source>
        <dbReference type="ARBA" id="ARBA00030245"/>
    </source>
</evidence>
<evidence type="ECO:0000256" key="2">
    <source>
        <dbReference type="ARBA" id="ARBA00022540"/>
    </source>
</evidence>
<feature type="region of interest" description="Disordered" evidence="11">
    <location>
        <begin position="1"/>
        <end position="25"/>
    </location>
</feature>
<evidence type="ECO:0000256" key="1">
    <source>
        <dbReference type="ARBA" id="ARBA00009860"/>
    </source>
</evidence>
<dbReference type="InterPro" id="IPR019770">
    <property type="entry name" value="TIF_eIF_4E_CS"/>
</dbReference>
<keyword evidence="6" id="KW-1015">Disulfide bond</keyword>
<dbReference type="Gene3D" id="3.30.760.10">
    <property type="entry name" value="RNA Cap, Translation Initiation Factor Eif4e"/>
    <property type="match status" value="1"/>
</dbReference>
<keyword evidence="2 10" id="KW-0396">Initiation factor</keyword>
<dbReference type="PANTHER" id="PTHR11960">
    <property type="entry name" value="EUKARYOTIC TRANSLATION INITIATION FACTOR 4E RELATED"/>
    <property type="match status" value="1"/>
</dbReference>
<dbReference type="PANTHER" id="PTHR11960:SF8">
    <property type="entry name" value="EUKARYOTIC TRANSLATION INITIATION FACTOR 4E1-RELATED"/>
    <property type="match status" value="1"/>
</dbReference>
<keyword evidence="3" id="KW-0810">Translation regulation</keyword>
<comment type="similarity">
    <text evidence="1 10">Belongs to the eukaryotic initiation factor 4E family.</text>
</comment>
<keyword evidence="4 10" id="KW-0694">RNA-binding</keyword>
<keyword evidence="5 10" id="KW-0648">Protein biosynthesis</keyword>
<proteinExistence type="inferred from homology"/>
<protein>
    <recommendedName>
        <fullName evidence="8">eIF-4F 25 kDa subunit</fullName>
    </recommendedName>
    <alternativeName>
        <fullName evidence="9">eIF-4F p26 subunit</fullName>
    </alternativeName>
    <alternativeName>
        <fullName evidence="7">mRNA cap-binding protein</fullName>
    </alternativeName>
</protein>
<dbReference type="Pfam" id="PF01652">
    <property type="entry name" value="IF4E"/>
    <property type="match status" value="1"/>
</dbReference>
<evidence type="ECO:0000256" key="10">
    <source>
        <dbReference type="RuleBase" id="RU004374"/>
    </source>
</evidence>